<comment type="similarity">
    <text evidence="7">Belongs to the binding-protein-dependent transport system permease family.</text>
</comment>
<feature type="transmembrane region" description="Helical" evidence="7">
    <location>
        <begin position="285"/>
        <end position="306"/>
    </location>
</feature>
<feature type="transmembrane region" description="Helical" evidence="7">
    <location>
        <begin position="32"/>
        <end position="54"/>
    </location>
</feature>
<dbReference type="InterPro" id="IPR035906">
    <property type="entry name" value="MetI-like_sf"/>
</dbReference>
<dbReference type="Pfam" id="PF00528">
    <property type="entry name" value="BPD_transp_1"/>
    <property type="match status" value="1"/>
</dbReference>
<gene>
    <name evidence="9" type="ORF">ACFQ3W_00965</name>
</gene>
<evidence type="ECO:0000313" key="9">
    <source>
        <dbReference type="EMBL" id="MFD1174876.1"/>
    </source>
</evidence>
<evidence type="ECO:0000256" key="2">
    <source>
        <dbReference type="ARBA" id="ARBA00022448"/>
    </source>
</evidence>
<dbReference type="PANTHER" id="PTHR43227:SF11">
    <property type="entry name" value="BLL4140 PROTEIN"/>
    <property type="match status" value="1"/>
</dbReference>
<dbReference type="InterPro" id="IPR050809">
    <property type="entry name" value="UgpAE/MalFG_permease"/>
</dbReference>
<dbReference type="Gene3D" id="1.10.3720.10">
    <property type="entry name" value="MetI-like"/>
    <property type="match status" value="1"/>
</dbReference>
<keyword evidence="3" id="KW-1003">Cell membrane</keyword>
<keyword evidence="4 7" id="KW-0812">Transmembrane</keyword>
<name>A0ABW3RR15_9BACL</name>
<feature type="transmembrane region" description="Helical" evidence="7">
    <location>
        <begin position="96"/>
        <end position="120"/>
    </location>
</feature>
<dbReference type="EMBL" id="JBHTLM010000001">
    <property type="protein sequence ID" value="MFD1174876.1"/>
    <property type="molecule type" value="Genomic_DNA"/>
</dbReference>
<dbReference type="PANTHER" id="PTHR43227">
    <property type="entry name" value="BLL4140 PROTEIN"/>
    <property type="match status" value="1"/>
</dbReference>
<evidence type="ECO:0000256" key="3">
    <source>
        <dbReference type="ARBA" id="ARBA00022475"/>
    </source>
</evidence>
<comment type="caution">
    <text evidence="9">The sequence shown here is derived from an EMBL/GenBank/DDBJ whole genome shotgun (WGS) entry which is preliminary data.</text>
</comment>
<sequence>MPKEAMEPLEVKPASRVNIHRSLRTKLWHERYLFILLLPGLIYFLAFKIIPIFGNVIAFQDYNPFKGIWASDFIGLDNFKRIFEDSEVLRVLRNTLYISFMQIVFVFPAPIILAIMLNEVAHEKIKRIIQSIVYLPHFFSWVVIISIAMIFLEPEGLINQVLQSLGFNWVSFMSKSELFVPIVIVELIWKETGWSTIIFLAALASINHELLEAATIDGANRWKRIRHIILPSIGGTITILLIMRLGSVLDSGFEQIFLMLNPFNKEIGDVLDTFVYEKGIKQSDFSFSTAVGLFKGIVGFVLVLGANKIVKKFGHEGLF</sequence>
<feature type="transmembrane region" description="Helical" evidence="7">
    <location>
        <begin position="132"/>
        <end position="152"/>
    </location>
</feature>
<accession>A0ABW3RR15</accession>
<dbReference type="InterPro" id="IPR000515">
    <property type="entry name" value="MetI-like"/>
</dbReference>
<evidence type="ECO:0000256" key="4">
    <source>
        <dbReference type="ARBA" id="ARBA00022692"/>
    </source>
</evidence>
<organism evidence="9 10">
    <name type="scientific">Paenibacillus puldeungensis</name>
    <dbReference type="NCBI Taxonomy" id="696536"/>
    <lineage>
        <taxon>Bacteria</taxon>
        <taxon>Bacillati</taxon>
        <taxon>Bacillota</taxon>
        <taxon>Bacilli</taxon>
        <taxon>Bacillales</taxon>
        <taxon>Paenibacillaceae</taxon>
        <taxon>Paenibacillus</taxon>
    </lineage>
</organism>
<evidence type="ECO:0000259" key="8">
    <source>
        <dbReference type="PROSITE" id="PS50928"/>
    </source>
</evidence>
<comment type="subcellular location">
    <subcellularLocation>
        <location evidence="1 7">Cell membrane</location>
        <topology evidence="1 7">Multi-pass membrane protein</topology>
    </subcellularLocation>
</comment>
<keyword evidence="6 7" id="KW-0472">Membrane</keyword>
<reference evidence="10" key="1">
    <citation type="journal article" date="2019" name="Int. J. Syst. Evol. Microbiol.">
        <title>The Global Catalogue of Microorganisms (GCM) 10K type strain sequencing project: providing services to taxonomists for standard genome sequencing and annotation.</title>
        <authorList>
            <consortium name="The Broad Institute Genomics Platform"/>
            <consortium name="The Broad Institute Genome Sequencing Center for Infectious Disease"/>
            <person name="Wu L."/>
            <person name="Ma J."/>
        </authorList>
    </citation>
    <scope>NUCLEOTIDE SEQUENCE [LARGE SCALE GENOMIC DNA]</scope>
    <source>
        <strain evidence="10">CCUG 59189</strain>
    </source>
</reference>
<keyword evidence="10" id="KW-1185">Reference proteome</keyword>
<protein>
    <submittedName>
        <fullName evidence="9">ABC transporter permease</fullName>
    </submittedName>
</protein>
<feature type="transmembrane region" description="Helical" evidence="7">
    <location>
        <begin position="228"/>
        <end position="249"/>
    </location>
</feature>
<feature type="transmembrane region" description="Helical" evidence="7">
    <location>
        <begin position="172"/>
        <end position="189"/>
    </location>
</feature>
<evidence type="ECO:0000256" key="5">
    <source>
        <dbReference type="ARBA" id="ARBA00022989"/>
    </source>
</evidence>
<dbReference type="Proteomes" id="UP001597262">
    <property type="component" value="Unassembled WGS sequence"/>
</dbReference>
<keyword evidence="5 7" id="KW-1133">Transmembrane helix</keyword>
<dbReference type="CDD" id="cd06261">
    <property type="entry name" value="TM_PBP2"/>
    <property type="match status" value="1"/>
</dbReference>
<evidence type="ECO:0000256" key="6">
    <source>
        <dbReference type="ARBA" id="ARBA00023136"/>
    </source>
</evidence>
<keyword evidence="2 7" id="KW-0813">Transport</keyword>
<feature type="domain" description="ABC transmembrane type-1" evidence="8">
    <location>
        <begin position="92"/>
        <end position="306"/>
    </location>
</feature>
<dbReference type="PROSITE" id="PS50928">
    <property type="entry name" value="ABC_TM1"/>
    <property type="match status" value="1"/>
</dbReference>
<dbReference type="SUPFAM" id="SSF161098">
    <property type="entry name" value="MetI-like"/>
    <property type="match status" value="1"/>
</dbReference>
<evidence type="ECO:0000256" key="1">
    <source>
        <dbReference type="ARBA" id="ARBA00004651"/>
    </source>
</evidence>
<evidence type="ECO:0000313" key="10">
    <source>
        <dbReference type="Proteomes" id="UP001597262"/>
    </source>
</evidence>
<evidence type="ECO:0000256" key="7">
    <source>
        <dbReference type="RuleBase" id="RU363032"/>
    </source>
</evidence>
<proteinExistence type="inferred from homology"/>